<keyword evidence="2" id="KW-1185">Reference proteome</keyword>
<reference evidence="1 2" key="1">
    <citation type="submission" date="2019-06" db="EMBL/GenBank/DDBJ databases">
        <authorList>
            <person name="Li F."/>
        </authorList>
    </citation>
    <scope>NUCLEOTIDE SEQUENCE [LARGE SCALE GENOMIC DNA]</scope>
    <source>
        <strain evidence="1 2">10F1D-1</strain>
    </source>
</reference>
<organism evidence="1 2">
    <name type="scientific">Schumannella soli</name>
    <dbReference type="NCBI Taxonomy" id="2590779"/>
    <lineage>
        <taxon>Bacteria</taxon>
        <taxon>Bacillati</taxon>
        <taxon>Actinomycetota</taxon>
        <taxon>Actinomycetes</taxon>
        <taxon>Micrococcales</taxon>
        <taxon>Microbacteriaceae</taxon>
        <taxon>Schumannella</taxon>
    </lineage>
</organism>
<dbReference type="Proteomes" id="UP000316252">
    <property type="component" value="Unassembled WGS sequence"/>
</dbReference>
<dbReference type="RefSeq" id="WP_141164442.1">
    <property type="nucleotide sequence ID" value="NZ_VHQG01000004.1"/>
</dbReference>
<proteinExistence type="predicted"/>
<dbReference type="SUPFAM" id="SSF141694">
    <property type="entry name" value="AF2212/PG0164-like"/>
    <property type="match status" value="1"/>
</dbReference>
<comment type="caution">
    <text evidence="1">The sequence shown here is derived from an EMBL/GenBank/DDBJ whole genome shotgun (WGS) entry which is preliminary data.</text>
</comment>
<dbReference type="AlphaFoldDB" id="A0A506XQ71"/>
<accession>A0A506XQ71</accession>
<dbReference type="InterPro" id="IPR037079">
    <property type="entry name" value="AF2212/PG0164-like_sf"/>
</dbReference>
<dbReference type="Pfam" id="PF08922">
    <property type="entry name" value="DUF1905"/>
    <property type="match status" value="1"/>
</dbReference>
<sequence length="99" mass="11369">MEFEFEAQLWRWEVRREDWGFVSVPPEASEEIRELAEVLPPRGFGSIRVEVMIGATRWRTSIFPDGDDSYSLPIKAAVRRRHGLEIGDTATVHLTILDA</sequence>
<dbReference type="OrthoDB" id="9808666at2"/>
<dbReference type="InterPro" id="IPR015018">
    <property type="entry name" value="DUF1905"/>
</dbReference>
<evidence type="ECO:0000313" key="1">
    <source>
        <dbReference type="EMBL" id="TPW74811.1"/>
    </source>
</evidence>
<gene>
    <name evidence="1" type="ORF">FJ657_14660</name>
</gene>
<dbReference type="EMBL" id="VHQG01000004">
    <property type="protein sequence ID" value="TPW74811.1"/>
    <property type="molecule type" value="Genomic_DNA"/>
</dbReference>
<dbReference type="Gene3D" id="2.40.30.100">
    <property type="entry name" value="AF2212/PG0164-like"/>
    <property type="match status" value="1"/>
</dbReference>
<protein>
    <submittedName>
        <fullName evidence="1">DUF1905 domain-containing protein</fullName>
    </submittedName>
</protein>
<evidence type="ECO:0000313" key="2">
    <source>
        <dbReference type="Proteomes" id="UP000316252"/>
    </source>
</evidence>
<name>A0A506XQ71_9MICO</name>